<sequence length="78" mass="8448">MGTGGHAHKTLSHRDKHNPLRACGLRHARFRLRGWSATLGQASRTSAHWPLGRLTLTVSSSFCHALGPAAGRLVPRTT</sequence>
<name>A0A3S5CIE8_9PLAT</name>
<comment type="caution">
    <text evidence="1">The sequence shown here is derived from an EMBL/GenBank/DDBJ whole genome shotgun (WGS) entry which is preliminary data.</text>
</comment>
<dbReference type="EMBL" id="CAAALY010065296">
    <property type="protein sequence ID" value="VEL24012.1"/>
    <property type="molecule type" value="Genomic_DNA"/>
</dbReference>
<accession>A0A3S5CIE8</accession>
<evidence type="ECO:0000313" key="1">
    <source>
        <dbReference type="EMBL" id="VEL24012.1"/>
    </source>
</evidence>
<reference evidence="1" key="1">
    <citation type="submission" date="2018-11" db="EMBL/GenBank/DDBJ databases">
        <authorList>
            <consortium name="Pathogen Informatics"/>
        </authorList>
    </citation>
    <scope>NUCLEOTIDE SEQUENCE</scope>
</reference>
<keyword evidence="2" id="KW-1185">Reference proteome</keyword>
<dbReference type="Proteomes" id="UP000784294">
    <property type="component" value="Unassembled WGS sequence"/>
</dbReference>
<gene>
    <name evidence="1" type="ORF">PXEA_LOCUS17452</name>
</gene>
<proteinExistence type="predicted"/>
<protein>
    <submittedName>
        <fullName evidence="1">Uncharacterized protein</fullName>
    </submittedName>
</protein>
<evidence type="ECO:0000313" key="2">
    <source>
        <dbReference type="Proteomes" id="UP000784294"/>
    </source>
</evidence>
<organism evidence="1 2">
    <name type="scientific">Protopolystoma xenopodis</name>
    <dbReference type="NCBI Taxonomy" id="117903"/>
    <lineage>
        <taxon>Eukaryota</taxon>
        <taxon>Metazoa</taxon>
        <taxon>Spiralia</taxon>
        <taxon>Lophotrochozoa</taxon>
        <taxon>Platyhelminthes</taxon>
        <taxon>Monogenea</taxon>
        <taxon>Polyopisthocotylea</taxon>
        <taxon>Polystomatidea</taxon>
        <taxon>Polystomatidae</taxon>
        <taxon>Protopolystoma</taxon>
    </lineage>
</organism>
<dbReference type="AlphaFoldDB" id="A0A3S5CIE8"/>